<evidence type="ECO:0000313" key="5">
    <source>
        <dbReference type="EMBL" id="ATQ43514.1"/>
    </source>
</evidence>
<reference evidence="5 6" key="1">
    <citation type="submission" date="2017-10" db="EMBL/GenBank/DDBJ databases">
        <title>Genome sequence of Caulobacter mirabilis FWC38.</title>
        <authorList>
            <person name="Fiebig A."/>
            <person name="Crosson S."/>
        </authorList>
    </citation>
    <scope>NUCLEOTIDE SEQUENCE [LARGE SCALE GENOMIC DNA]</scope>
    <source>
        <strain evidence="5 6">FWC 38</strain>
    </source>
</reference>
<gene>
    <name evidence="5" type="ORF">CSW64_14405</name>
</gene>
<dbReference type="PROSITE" id="PS51007">
    <property type="entry name" value="CYTC"/>
    <property type="match status" value="1"/>
</dbReference>
<dbReference type="NCBIfam" id="TIGR03806">
    <property type="entry name" value="chp_HNE_0200"/>
    <property type="match status" value="1"/>
</dbReference>
<dbReference type="GO" id="GO:0009055">
    <property type="term" value="F:electron transfer activity"/>
    <property type="evidence" value="ECO:0007669"/>
    <property type="project" value="InterPro"/>
</dbReference>
<accession>A0A2D2AZV9</accession>
<keyword evidence="2 3" id="KW-0408">Iron</keyword>
<proteinExistence type="predicted"/>
<dbReference type="PROSITE" id="PS51257">
    <property type="entry name" value="PROKAR_LIPOPROTEIN"/>
    <property type="match status" value="1"/>
</dbReference>
<evidence type="ECO:0000256" key="1">
    <source>
        <dbReference type="ARBA" id="ARBA00022723"/>
    </source>
</evidence>
<protein>
    <recommendedName>
        <fullName evidence="4">Cytochrome c domain-containing protein</fullName>
    </recommendedName>
</protein>
<evidence type="ECO:0000313" key="6">
    <source>
        <dbReference type="Proteomes" id="UP000228945"/>
    </source>
</evidence>
<keyword evidence="6" id="KW-1185">Reference proteome</keyword>
<keyword evidence="1 3" id="KW-0479">Metal-binding</keyword>
<name>A0A2D2AZV9_9CAUL</name>
<feature type="domain" description="Cytochrome c" evidence="4">
    <location>
        <begin position="249"/>
        <end position="357"/>
    </location>
</feature>
<dbReference type="GO" id="GO:0046872">
    <property type="term" value="F:metal ion binding"/>
    <property type="evidence" value="ECO:0007669"/>
    <property type="project" value="UniProtKB-KW"/>
</dbReference>
<evidence type="ECO:0000259" key="4">
    <source>
        <dbReference type="PROSITE" id="PS51007"/>
    </source>
</evidence>
<dbReference type="AlphaFoldDB" id="A0A2D2AZV9"/>
<keyword evidence="3" id="KW-0349">Heme</keyword>
<dbReference type="OrthoDB" id="338827at2"/>
<dbReference type="InterPro" id="IPR022269">
    <property type="entry name" value="SO_2930-like_C"/>
</dbReference>
<dbReference type="KEGG" id="cmb:CSW64_14405"/>
<organism evidence="5 6">
    <name type="scientific">Caulobacter mirabilis</name>
    <dbReference type="NCBI Taxonomy" id="69666"/>
    <lineage>
        <taxon>Bacteria</taxon>
        <taxon>Pseudomonadati</taxon>
        <taxon>Pseudomonadota</taxon>
        <taxon>Alphaproteobacteria</taxon>
        <taxon>Caulobacterales</taxon>
        <taxon>Caulobacteraceae</taxon>
        <taxon>Caulobacter</taxon>
    </lineage>
</organism>
<dbReference type="InterPro" id="IPR009056">
    <property type="entry name" value="Cyt_c-like_dom"/>
</dbReference>
<sequence length="361" mass="38648">MRLVALLAVLALAACSPRPLEPRYIAEGLPETLSDWGMIGVRDGRLVLAEGAQPYELNTPLFTDYAGKLRTVWMPKGQAAVWSPDQAFDFPVGTVVTKTFFYPKAAGGGVAPGDGLHLADMKDGLDLSGIRLVETRILVRRTSGWAALPYVWDEAQKTAKLKRTGQSIPMTLERPGRKDSFVYQVPNVNQCAGCHATDHATKALHPIGLKARHLNRGGQLERLAAVGYLRGLPAADQRPRAAVWTDPAADIDARARAWLDINCAHCHSAAGPADTSGLYLDAATTTGPRIGLCKPPIAAGQGTGGFRFGVHPGKPDESILVYRTASTDPGAMMPELGRALVQDEAVAMLRQWIAKMPGTCG</sequence>
<dbReference type="EMBL" id="CP024201">
    <property type="protein sequence ID" value="ATQ43514.1"/>
    <property type="molecule type" value="Genomic_DNA"/>
</dbReference>
<evidence type="ECO:0000256" key="2">
    <source>
        <dbReference type="ARBA" id="ARBA00023004"/>
    </source>
</evidence>
<dbReference type="RefSeq" id="WP_099622764.1">
    <property type="nucleotide sequence ID" value="NZ_CP024201.1"/>
</dbReference>
<dbReference type="GO" id="GO:0020037">
    <property type="term" value="F:heme binding"/>
    <property type="evidence" value="ECO:0007669"/>
    <property type="project" value="InterPro"/>
</dbReference>
<evidence type="ECO:0000256" key="3">
    <source>
        <dbReference type="PROSITE-ProRule" id="PRU00433"/>
    </source>
</evidence>
<dbReference type="Proteomes" id="UP000228945">
    <property type="component" value="Chromosome"/>
</dbReference>